<dbReference type="InterPro" id="IPR050625">
    <property type="entry name" value="ParA/MinD_ATPase"/>
</dbReference>
<dbReference type="InterPro" id="IPR002586">
    <property type="entry name" value="CobQ/CobB/MinD/ParA_Nub-bd_dom"/>
</dbReference>
<reference evidence="4 5" key="1">
    <citation type="journal article" date="2014" name="Int. J. Syst. Evol. Microbiol.">
        <title>Complete genome sequence of Corynebacterium casei LMG S-19264T (=DSM 44701T), isolated from a smear-ripened cheese.</title>
        <authorList>
            <consortium name="US DOE Joint Genome Institute (JGI-PGF)"/>
            <person name="Walter F."/>
            <person name="Albersmeier A."/>
            <person name="Kalinowski J."/>
            <person name="Ruckert C."/>
        </authorList>
    </citation>
    <scope>NUCLEOTIDE SEQUENCE [LARGE SCALE GENOMIC DNA]</scope>
    <source>
        <strain evidence="4 5">IBRC-M 10912</strain>
    </source>
</reference>
<dbReference type="PANTHER" id="PTHR43384">
    <property type="entry name" value="SEPTUM SITE-DETERMINING PROTEIN MIND HOMOLOG, CHLOROPLASTIC-RELATED"/>
    <property type="match status" value="1"/>
</dbReference>
<dbReference type="GO" id="GO:0005524">
    <property type="term" value="F:ATP binding"/>
    <property type="evidence" value="ECO:0007669"/>
    <property type="project" value="UniProtKB-KW"/>
</dbReference>
<accession>A0ABD5NVR8</accession>
<gene>
    <name evidence="4" type="ORF">ACFOZ7_02265</name>
</gene>
<dbReference type="PANTHER" id="PTHR43384:SF6">
    <property type="entry name" value="SEPTUM SITE-DETERMINING PROTEIN MIND HOMOLOG, CHLOROPLASTIC"/>
    <property type="match status" value="1"/>
</dbReference>
<proteinExistence type="predicted"/>
<dbReference type="Proteomes" id="UP001595821">
    <property type="component" value="Unassembled WGS sequence"/>
</dbReference>
<organism evidence="4 5">
    <name type="scientific">Natribaculum luteum</name>
    <dbReference type="NCBI Taxonomy" id="1586232"/>
    <lineage>
        <taxon>Archaea</taxon>
        <taxon>Methanobacteriati</taxon>
        <taxon>Methanobacteriota</taxon>
        <taxon>Stenosarchaea group</taxon>
        <taxon>Halobacteria</taxon>
        <taxon>Halobacteriales</taxon>
        <taxon>Natrialbaceae</taxon>
        <taxon>Natribaculum</taxon>
    </lineage>
</organism>
<feature type="domain" description="CobQ/CobB/MinD/ParA nucleotide binding" evidence="3">
    <location>
        <begin position="2"/>
        <end position="191"/>
    </location>
</feature>
<comment type="caution">
    <text evidence="4">The sequence shown here is derived from an EMBL/GenBank/DDBJ whole genome shotgun (WGS) entry which is preliminary data.</text>
</comment>
<dbReference type="InterPro" id="IPR027417">
    <property type="entry name" value="P-loop_NTPase"/>
</dbReference>
<evidence type="ECO:0000259" key="3">
    <source>
        <dbReference type="Pfam" id="PF01656"/>
    </source>
</evidence>
<sequence>MIAIVGAKGGCGKTTTTIGLADAFTRAGRPTVAVDADRQLPNLHLLADVDRKPTIATIDDESDVTDLARRTVPGTEATVGVVPAPTESETVDFGRRLRRLESASVETVLDCPSGVGPHVTEPLEFADVAVVVTTGTDRSVAAARKTVDVARRLGVPVGGTIVTRTDTATVPRSIEKRLDVSVIETVPETPSPLEAESARAAYDGVAAALKAKSYQRRAGITHNRMVGRLETGIDVLDRKLDGGLPPGCVVAYTAEPASQSELLLYELTAARGTLYLSTQRSDSAIRTAIDESMAEVGSPTVRQVNSEQPLEETRRLIGALPDGANLIVDPMDVLERTDRGEYVDFLNDLKERMLETRSIAILHCLKGDDEPANRSTTLHLADAVFDLRTAVNATELENHLTIPKYRRGGAPTEAIKLELSERVEIDTSRDIA</sequence>
<name>A0ABD5NVR8_9EURY</name>
<dbReference type="AlphaFoldDB" id="A0ABD5NVR8"/>
<dbReference type="SUPFAM" id="SSF52540">
    <property type="entry name" value="P-loop containing nucleoside triphosphate hydrolases"/>
    <property type="match status" value="2"/>
</dbReference>
<evidence type="ECO:0000313" key="4">
    <source>
        <dbReference type="EMBL" id="MFC4245838.1"/>
    </source>
</evidence>
<evidence type="ECO:0000256" key="2">
    <source>
        <dbReference type="ARBA" id="ARBA00022840"/>
    </source>
</evidence>
<dbReference type="GeneID" id="71855207"/>
<dbReference type="EMBL" id="JBHSDJ010000003">
    <property type="protein sequence ID" value="MFC4245838.1"/>
    <property type="molecule type" value="Genomic_DNA"/>
</dbReference>
<dbReference type="InterPro" id="IPR055549">
    <property type="entry name" value="DUF7125"/>
</dbReference>
<evidence type="ECO:0000313" key="5">
    <source>
        <dbReference type="Proteomes" id="UP001595821"/>
    </source>
</evidence>
<dbReference type="Pfam" id="PF23442">
    <property type="entry name" value="DUF7125"/>
    <property type="match status" value="1"/>
</dbReference>
<keyword evidence="2" id="KW-0067">ATP-binding</keyword>
<dbReference type="Pfam" id="PF01656">
    <property type="entry name" value="CbiA"/>
    <property type="match status" value="1"/>
</dbReference>
<dbReference type="Gene3D" id="3.40.50.300">
    <property type="entry name" value="P-loop containing nucleotide triphosphate hydrolases"/>
    <property type="match status" value="2"/>
</dbReference>
<evidence type="ECO:0000256" key="1">
    <source>
        <dbReference type="ARBA" id="ARBA00022741"/>
    </source>
</evidence>
<keyword evidence="1" id="KW-0547">Nucleotide-binding</keyword>
<protein>
    <submittedName>
        <fullName evidence="4">AAA family ATPase</fullName>
    </submittedName>
</protein>
<dbReference type="RefSeq" id="WP_246968644.1">
    <property type="nucleotide sequence ID" value="NZ_CP095397.1"/>
</dbReference>